<gene>
    <name evidence="2" type="ORF">Nepgr_020491</name>
</gene>
<reference evidence="2" key="1">
    <citation type="submission" date="2023-05" db="EMBL/GenBank/DDBJ databases">
        <title>Nepenthes gracilis genome sequencing.</title>
        <authorList>
            <person name="Fukushima K."/>
        </authorList>
    </citation>
    <scope>NUCLEOTIDE SEQUENCE</scope>
    <source>
        <strain evidence="2">SING2019-196</strain>
    </source>
</reference>
<sequence length="100" mass="11103">MLAGCQVAWGKRTVCTLPINRRGSQASELIPEQPAERQSEDSDIPRPWLASERELDGSAECLKLLMKTVVTLILQFAFFANESGSAILLSPHILPWPWLA</sequence>
<accession>A0AAD3SVF2</accession>
<dbReference type="EMBL" id="BSYO01000019">
    <property type="protein sequence ID" value="GMH18650.1"/>
    <property type="molecule type" value="Genomic_DNA"/>
</dbReference>
<keyword evidence="3" id="KW-1185">Reference proteome</keyword>
<evidence type="ECO:0000256" key="1">
    <source>
        <dbReference type="SAM" id="MobiDB-lite"/>
    </source>
</evidence>
<feature type="region of interest" description="Disordered" evidence="1">
    <location>
        <begin position="25"/>
        <end position="47"/>
    </location>
</feature>
<evidence type="ECO:0000313" key="3">
    <source>
        <dbReference type="Proteomes" id="UP001279734"/>
    </source>
</evidence>
<protein>
    <submittedName>
        <fullName evidence="2">Uncharacterized protein</fullName>
    </submittedName>
</protein>
<comment type="caution">
    <text evidence="2">The sequence shown here is derived from an EMBL/GenBank/DDBJ whole genome shotgun (WGS) entry which is preliminary data.</text>
</comment>
<feature type="compositionally biased region" description="Basic and acidic residues" evidence="1">
    <location>
        <begin position="34"/>
        <end position="44"/>
    </location>
</feature>
<dbReference type="Proteomes" id="UP001279734">
    <property type="component" value="Unassembled WGS sequence"/>
</dbReference>
<proteinExistence type="predicted"/>
<organism evidence="2 3">
    <name type="scientific">Nepenthes gracilis</name>
    <name type="common">Slender pitcher plant</name>
    <dbReference type="NCBI Taxonomy" id="150966"/>
    <lineage>
        <taxon>Eukaryota</taxon>
        <taxon>Viridiplantae</taxon>
        <taxon>Streptophyta</taxon>
        <taxon>Embryophyta</taxon>
        <taxon>Tracheophyta</taxon>
        <taxon>Spermatophyta</taxon>
        <taxon>Magnoliopsida</taxon>
        <taxon>eudicotyledons</taxon>
        <taxon>Gunneridae</taxon>
        <taxon>Pentapetalae</taxon>
        <taxon>Caryophyllales</taxon>
        <taxon>Nepenthaceae</taxon>
        <taxon>Nepenthes</taxon>
    </lineage>
</organism>
<name>A0AAD3SVF2_NEPGR</name>
<dbReference type="AlphaFoldDB" id="A0AAD3SVF2"/>
<evidence type="ECO:0000313" key="2">
    <source>
        <dbReference type="EMBL" id="GMH18650.1"/>
    </source>
</evidence>